<reference evidence="2" key="1">
    <citation type="journal article" date="2018" name="Mol. Phylogenet. Evol.">
        <title>Phylogeny, evolution and mitochondrial gene order rearrangement in scale worms (Aphroditiformia, Annelida).</title>
        <authorList>
            <person name="Zhang Y."/>
            <person name="Sun J."/>
            <person name="Rouse G.W."/>
            <person name="Wiklund H."/>
            <person name="Pleijel F."/>
            <person name="Watanabe H.K."/>
            <person name="Chen C."/>
            <person name="Qian P.-Y."/>
            <person name="Qiu J.-W."/>
        </authorList>
    </citation>
    <scope>NUCLEOTIDE SEQUENCE</scope>
</reference>
<proteinExistence type="predicted"/>
<evidence type="ECO:0000313" key="2">
    <source>
        <dbReference type="EMBL" id="AVW86143.1"/>
    </source>
</evidence>
<organism evidence="2">
    <name type="scientific">Lepidonotus sp. YZ-2018</name>
    <dbReference type="NCBI Taxonomy" id="2153334"/>
    <lineage>
        <taxon>Eukaryota</taxon>
        <taxon>Metazoa</taxon>
        <taxon>Spiralia</taxon>
        <taxon>Lophotrochozoa</taxon>
        <taxon>Annelida</taxon>
        <taxon>Polychaeta</taxon>
        <taxon>Errantia</taxon>
        <taxon>Phyllodocida</taxon>
        <taxon>Polynoidae</taxon>
        <taxon>Lepidonotus</taxon>
    </lineage>
</organism>
<feature type="transmembrane region" description="Helical" evidence="1">
    <location>
        <begin position="119"/>
        <end position="146"/>
    </location>
</feature>
<dbReference type="EMBL" id="KY753831">
    <property type="protein sequence ID" value="AVW86143.1"/>
    <property type="molecule type" value="Genomic_DNA"/>
</dbReference>
<sequence>MLLFISSSLFISLSLSLILASSPLSMGLWVLLIALATALLVGVIFNSWFAFIIFLIYIGGMLVMFAYFAALTPNMPLGLLSMALLSFLSLMLILSTSYILNLPGPNSLSFPPSNMSAAITILFIPSNINILLLLASILFFVLVAVVKVANINKGPLRPFNYV</sequence>
<keyword evidence="1" id="KW-0472">Membrane</keyword>
<name>A0A343W6C1_9ANNE</name>
<gene>
    <name evidence="2" type="primary">ND6</name>
</gene>
<keyword evidence="1" id="KW-1133">Transmembrane helix</keyword>
<dbReference type="AlphaFoldDB" id="A0A343W6C1"/>
<keyword evidence="2" id="KW-0496">Mitochondrion</keyword>
<feature type="transmembrane region" description="Helical" evidence="1">
    <location>
        <begin position="77"/>
        <end position="99"/>
    </location>
</feature>
<geneLocation type="mitochondrion" evidence="2"/>
<keyword evidence="1" id="KW-0812">Transmembrane</keyword>
<feature type="transmembrane region" description="Helical" evidence="1">
    <location>
        <begin position="48"/>
        <end position="70"/>
    </location>
</feature>
<protein>
    <submittedName>
        <fullName evidence="2">NADH dehydrogenase subunit 6</fullName>
    </submittedName>
</protein>
<accession>A0A343W6C1</accession>
<evidence type="ECO:0000256" key="1">
    <source>
        <dbReference type="SAM" id="Phobius"/>
    </source>
</evidence>